<keyword evidence="7 10" id="KW-1133">Transmembrane helix</keyword>
<dbReference type="EMBL" id="BAABFO010000027">
    <property type="protein sequence ID" value="GAA4341026.1"/>
    <property type="molecule type" value="Genomic_DNA"/>
</dbReference>
<sequence>MRAWVWTLLLLVAAVGLAVGVRYHGGNVALLLPPYRIELSASLAALILLAAFAALYAALRAISWTLGLPTRVRRWRARRALEQQQQLLERGWINLLEGRYARAELDMTSVADQTDVASRQVLATLSAARAAHAMQEFGRRDALLQRAREAAEADPGLKPAATIVEADMLLDQQRADEALALLSQLHENGPRHMHSLRLTLRAHRDLGHWAEVLKLARMLSKRHALHPAASVRMIAAAAAGLLRAAPDDATRRAVWKDLRADERLLPEVALAAAAVFETGGDDARTRKTLEDAIEVEMTPALLHAYAHCQPGQIQPRLEKAEEWLRDHPHNADLLQTLGALCLCGKLWGPAQRYLERSLAERDDPRTHALLASLYDRTQRAADAVRHWRLATRGLVGLPALQADEAPVLFSEPESAAFDGEEPIAPDRAAGL</sequence>
<dbReference type="RefSeq" id="WP_345251797.1">
    <property type="nucleotide sequence ID" value="NZ_BAABFO010000027.1"/>
</dbReference>
<keyword evidence="13" id="KW-1185">Reference proteome</keyword>
<dbReference type="Pfam" id="PF07219">
    <property type="entry name" value="HemY_N"/>
    <property type="match status" value="1"/>
</dbReference>
<keyword evidence="6 10" id="KW-0812">Transmembrane</keyword>
<evidence type="ECO:0000256" key="2">
    <source>
        <dbReference type="ARBA" id="ARBA00004429"/>
    </source>
</evidence>
<evidence type="ECO:0000256" key="5">
    <source>
        <dbReference type="ARBA" id="ARBA00022519"/>
    </source>
</evidence>
<comment type="caution">
    <text evidence="12">The sequence shown here is derived from an EMBL/GenBank/DDBJ whole genome shotgun (WGS) entry which is preliminary data.</text>
</comment>
<feature type="domain" description="HemY N-terminal" evidence="11">
    <location>
        <begin position="26"/>
        <end position="134"/>
    </location>
</feature>
<dbReference type="InterPro" id="IPR010817">
    <property type="entry name" value="HemY_N"/>
</dbReference>
<keyword evidence="9" id="KW-0627">Porphyrin biosynthesis</keyword>
<keyword evidence="8 10" id="KW-0472">Membrane</keyword>
<evidence type="ECO:0000256" key="8">
    <source>
        <dbReference type="ARBA" id="ARBA00023136"/>
    </source>
</evidence>
<dbReference type="NCBIfam" id="TIGR00540">
    <property type="entry name" value="TPR_hemY_coli"/>
    <property type="match status" value="1"/>
</dbReference>
<evidence type="ECO:0000256" key="1">
    <source>
        <dbReference type="ARBA" id="ARBA00002962"/>
    </source>
</evidence>
<evidence type="ECO:0000256" key="6">
    <source>
        <dbReference type="ARBA" id="ARBA00022692"/>
    </source>
</evidence>
<protein>
    <submittedName>
        <fullName evidence="12">Heme biosynthesis HemY N-terminal domain-containing protein</fullName>
    </submittedName>
</protein>
<evidence type="ECO:0000256" key="7">
    <source>
        <dbReference type="ARBA" id="ARBA00022989"/>
    </source>
</evidence>
<evidence type="ECO:0000259" key="11">
    <source>
        <dbReference type="Pfam" id="PF07219"/>
    </source>
</evidence>
<dbReference type="Proteomes" id="UP001501671">
    <property type="component" value="Unassembled WGS sequence"/>
</dbReference>
<evidence type="ECO:0000256" key="10">
    <source>
        <dbReference type="SAM" id="Phobius"/>
    </source>
</evidence>
<comment type="subcellular location">
    <subcellularLocation>
        <location evidence="2">Cell inner membrane</location>
        <topology evidence="2">Multi-pass membrane protein</topology>
    </subcellularLocation>
</comment>
<dbReference type="InterPro" id="IPR011990">
    <property type="entry name" value="TPR-like_helical_dom_sf"/>
</dbReference>
<evidence type="ECO:0000313" key="13">
    <source>
        <dbReference type="Proteomes" id="UP001501671"/>
    </source>
</evidence>
<evidence type="ECO:0000256" key="9">
    <source>
        <dbReference type="ARBA" id="ARBA00023244"/>
    </source>
</evidence>
<feature type="transmembrane region" description="Helical" evidence="10">
    <location>
        <begin position="44"/>
        <end position="68"/>
    </location>
</feature>
<evidence type="ECO:0000256" key="3">
    <source>
        <dbReference type="ARBA" id="ARBA00004744"/>
    </source>
</evidence>
<organism evidence="12 13">
    <name type="scientific">Pigmentiphaga soli</name>
    <dbReference type="NCBI Taxonomy" id="1007095"/>
    <lineage>
        <taxon>Bacteria</taxon>
        <taxon>Pseudomonadati</taxon>
        <taxon>Pseudomonadota</taxon>
        <taxon>Betaproteobacteria</taxon>
        <taxon>Burkholderiales</taxon>
        <taxon>Alcaligenaceae</taxon>
        <taxon>Pigmentiphaga</taxon>
    </lineage>
</organism>
<dbReference type="InterPro" id="IPR005254">
    <property type="entry name" value="Heme_biosyn_assoc_TPR_pro"/>
</dbReference>
<name>A0ABP8HLL2_9BURK</name>
<proteinExistence type="predicted"/>
<keyword evidence="5" id="KW-0997">Cell inner membrane</keyword>
<dbReference type="SUPFAM" id="SSF48452">
    <property type="entry name" value="TPR-like"/>
    <property type="match status" value="2"/>
</dbReference>
<comment type="function">
    <text evidence="1">Involved in a late step of protoheme IX synthesis.</text>
</comment>
<keyword evidence="4" id="KW-1003">Cell membrane</keyword>
<gene>
    <name evidence="12" type="ORF">GCM10023144_41260</name>
</gene>
<evidence type="ECO:0000313" key="12">
    <source>
        <dbReference type="EMBL" id="GAA4341026.1"/>
    </source>
</evidence>
<dbReference type="Gene3D" id="1.25.40.10">
    <property type="entry name" value="Tetratricopeptide repeat domain"/>
    <property type="match status" value="1"/>
</dbReference>
<evidence type="ECO:0000256" key="4">
    <source>
        <dbReference type="ARBA" id="ARBA00022475"/>
    </source>
</evidence>
<reference evidence="13" key="1">
    <citation type="journal article" date="2019" name="Int. J. Syst. Evol. Microbiol.">
        <title>The Global Catalogue of Microorganisms (GCM) 10K type strain sequencing project: providing services to taxonomists for standard genome sequencing and annotation.</title>
        <authorList>
            <consortium name="The Broad Institute Genomics Platform"/>
            <consortium name="The Broad Institute Genome Sequencing Center for Infectious Disease"/>
            <person name="Wu L."/>
            <person name="Ma J."/>
        </authorList>
    </citation>
    <scope>NUCLEOTIDE SEQUENCE [LARGE SCALE GENOMIC DNA]</scope>
    <source>
        <strain evidence="13">JCM 17666</strain>
    </source>
</reference>
<comment type="pathway">
    <text evidence="3">Porphyrin-containing compound metabolism; protoheme biosynthesis.</text>
</comment>
<accession>A0ABP8HLL2</accession>